<organism evidence="1 2">
    <name type="scientific">Reinekea marinisedimentorum</name>
    <dbReference type="NCBI Taxonomy" id="230495"/>
    <lineage>
        <taxon>Bacteria</taxon>
        <taxon>Pseudomonadati</taxon>
        <taxon>Pseudomonadota</taxon>
        <taxon>Gammaproteobacteria</taxon>
        <taxon>Oceanospirillales</taxon>
        <taxon>Saccharospirillaceae</taxon>
        <taxon>Reinekea</taxon>
    </lineage>
</organism>
<proteinExistence type="predicted"/>
<sequence length="68" mass="7551">MSKKHGNVIRLYDVKPELALQHLNRSTGLNFEDMPQSLAELVTDRGVAEFDYEDNAPPILTDVVAIPG</sequence>
<dbReference type="RefSeq" id="WP_132699210.1">
    <property type="nucleotide sequence ID" value="NZ_SLZR01000001.1"/>
</dbReference>
<gene>
    <name evidence="1" type="ORF">BCF53_101327</name>
</gene>
<protein>
    <submittedName>
        <fullName evidence="1">Uncharacterized protein</fullName>
    </submittedName>
</protein>
<dbReference type="AlphaFoldDB" id="A0A4R3IDP7"/>
<reference evidence="1 2" key="1">
    <citation type="submission" date="2019-03" db="EMBL/GenBank/DDBJ databases">
        <title>Genomic Encyclopedia of Archaeal and Bacterial Type Strains, Phase II (KMG-II): from individual species to whole genera.</title>
        <authorList>
            <person name="Goeker M."/>
        </authorList>
    </citation>
    <scope>NUCLEOTIDE SEQUENCE [LARGE SCALE GENOMIC DNA]</scope>
    <source>
        <strain evidence="1 2">DSM 15388</strain>
    </source>
</reference>
<name>A0A4R3IDP7_9GAMM</name>
<accession>A0A4R3IDP7</accession>
<comment type="caution">
    <text evidence="1">The sequence shown here is derived from an EMBL/GenBank/DDBJ whole genome shotgun (WGS) entry which is preliminary data.</text>
</comment>
<evidence type="ECO:0000313" key="2">
    <source>
        <dbReference type="Proteomes" id="UP000295793"/>
    </source>
</evidence>
<keyword evidence="2" id="KW-1185">Reference proteome</keyword>
<evidence type="ECO:0000313" key="1">
    <source>
        <dbReference type="EMBL" id="TCS43984.1"/>
    </source>
</evidence>
<dbReference type="OrthoDB" id="6078616at2"/>
<dbReference type="Proteomes" id="UP000295793">
    <property type="component" value="Unassembled WGS sequence"/>
</dbReference>
<dbReference type="EMBL" id="SLZR01000001">
    <property type="protein sequence ID" value="TCS43984.1"/>
    <property type="molecule type" value="Genomic_DNA"/>
</dbReference>